<dbReference type="PANTHER" id="PTHR31490:SF88">
    <property type="entry name" value="BETA-XYLANASE"/>
    <property type="match status" value="1"/>
</dbReference>
<evidence type="ECO:0000313" key="11">
    <source>
        <dbReference type="EMBL" id="QQZ02665.1"/>
    </source>
</evidence>
<dbReference type="InterPro" id="IPR002332">
    <property type="entry name" value="N-reg_PII_urydylation_site"/>
</dbReference>
<dbReference type="InterPro" id="IPR017853">
    <property type="entry name" value="GH"/>
</dbReference>
<dbReference type="SMART" id="SM00633">
    <property type="entry name" value="Glyco_10"/>
    <property type="match status" value="1"/>
</dbReference>
<reference evidence="11" key="1">
    <citation type="journal article" date="2021" name="AMB Express">
        <title>Characterization of efficient xylanases from industrial-scale pulp and paper wastewater treatment microbiota.</title>
        <authorList>
            <person name="Wang J."/>
            <person name="Liang J."/>
            <person name="Li Y."/>
            <person name="Tian L."/>
            <person name="Wei Y."/>
        </authorList>
    </citation>
    <scope>NUCLEOTIDE SEQUENCE</scope>
</reference>
<dbReference type="PROSITE" id="PS00496">
    <property type="entry name" value="PII_GLNB_UMP"/>
    <property type="match status" value="1"/>
</dbReference>
<comment type="catalytic activity">
    <reaction evidence="1">
        <text>Endohydrolysis of (1-&gt;4)-beta-D-xylosidic linkages in xylans.</text>
        <dbReference type="EC" id="3.2.1.8"/>
    </reaction>
</comment>
<dbReference type="GO" id="GO:0030234">
    <property type="term" value="F:enzyme regulator activity"/>
    <property type="evidence" value="ECO:0007669"/>
    <property type="project" value="InterPro"/>
</dbReference>
<dbReference type="GO" id="GO:0045493">
    <property type="term" value="P:xylan catabolic process"/>
    <property type="evidence" value="ECO:0007669"/>
    <property type="project" value="UniProtKB-KW"/>
</dbReference>
<keyword evidence="8 11" id="KW-0326">Glycosidase</keyword>
<name>A0A7U1BNC3_9ZZZZ</name>
<organism evidence="11">
    <name type="scientific">uncultured microorganism</name>
    <dbReference type="NCBI Taxonomy" id="358574"/>
    <lineage>
        <taxon>unclassified sequences</taxon>
        <taxon>environmental samples</taxon>
    </lineage>
</organism>
<accession>A0A7U1BNC3</accession>
<evidence type="ECO:0000259" key="10">
    <source>
        <dbReference type="PROSITE" id="PS51760"/>
    </source>
</evidence>
<proteinExistence type="inferred from homology"/>
<keyword evidence="9" id="KW-0624">Polysaccharide degradation</keyword>
<dbReference type="AlphaFoldDB" id="A0A7U1BNC3"/>
<dbReference type="EMBL" id="MW124407">
    <property type="protein sequence ID" value="QQZ02665.1"/>
    <property type="molecule type" value="Genomic_DNA"/>
</dbReference>
<dbReference type="PROSITE" id="PS51760">
    <property type="entry name" value="GH10_2"/>
    <property type="match status" value="1"/>
</dbReference>
<sequence length="402" mass="45395">MSTAETIKSTRFHDFVVTVEGAGVAPGQPVTVEQTRHKFLFGTAAFWLTTQLPTEVRATLEARFLALFNAATLPFYWGRYEPEEGKPAEAITRQAAFWCREHGVVTKGHPLCWHTVCADWLMAYDTPTILDKQMARITREVTGFQGLIDTWDVINEVVIMPVFDKYDNAVTRLVNHLGAVELTLRVFERAREANPEATLLINDFDLSPAYEALIEELLERGCPIDAIGLQTHQHQGYRGAEYMIDVIDRFAKFGKPLHFTENTLVSGHLMPSDIVDLNDYQVKTWPTTPEGEARQLAEVEEMTSLIYARPEVAALVWWDMVDGGWLGAPAGLIRQDLTPKPAYLRLQELIKGEWWFGETALTLDARRQVHLRAPEGQYRLRVGSRDVTFSLDRAVPALALAL</sequence>
<evidence type="ECO:0000256" key="7">
    <source>
        <dbReference type="ARBA" id="ARBA00023277"/>
    </source>
</evidence>
<evidence type="ECO:0000256" key="2">
    <source>
        <dbReference type="ARBA" id="ARBA00007495"/>
    </source>
</evidence>
<dbReference type="EC" id="3.2.1.8" evidence="3"/>
<evidence type="ECO:0000256" key="5">
    <source>
        <dbReference type="ARBA" id="ARBA00022729"/>
    </source>
</evidence>
<evidence type="ECO:0000256" key="6">
    <source>
        <dbReference type="ARBA" id="ARBA00022801"/>
    </source>
</evidence>
<evidence type="ECO:0000256" key="1">
    <source>
        <dbReference type="ARBA" id="ARBA00000681"/>
    </source>
</evidence>
<evidence type="ECO:0000256" key="8">
    <source>
        <dbReference type="ARBA" id="ARBA00023295"/>
    </source>
</evidence>
<dbReference type="SUPFAM" id="SSF51445">
    <property type="entry name" value="(Trans)glycosidases"/>
    <property type="match status" value="1"/>
</dbReference>
<keyword evidence="4 11" id="KW-0858">Xylan degradation</keyword>
<keyword evidence="6 11" id="KW-0378">Hydrolase</keyword>
<keyword evidence="5" id="KW-0732">Signal</keyword>
<keyword evidence="7" id="KW-0119">Carbohydrate metabolism</keyword>
<comment type="similarity">
    <text evidence="2">Belongs to the glycosyl hydrolase 10 (cellulase F) family.</text>
</comment>
<feature type="domain" description="GH10" evidence="10">
    <location>
        <begin position="25"/>
        <end position="349"/>
    </location>
</feature>
<dbReference type="InterPro" id="IPR001000">
    <property type="entry name" value="GH10_dom"/>
</dbReference>
<dbReference type="PRINTS" id="PR00134">
    <property type="entry name" value="GLHYDRLASE10"/>
</dbReference>
<evidence type="ECO:0000256" key="4">
    <source>
        <dbReference type="ARBA" id="ARBA00022651"/>
    </source>
</evidence>
<dbReference type="PANTHER" id="PTHR31490">
    <property type="entry name" value="GLYCOSYL HYDROLASE"/>
    <property type="match status" value="1"/>
</dbReference>
<protein>
    <recommendedName>
        <fullName evidence="3">endo-1,4-beta-xylanase</fullName>
        <ecNumber evidence="3">3.2.1.8</ecNumber>
    </recommendedName>
</protein>
<evidence type="ECO:0000256" key="9">
    <source>
        <dbReference type="ARBA" id="ARBA00023326"/>
    </source>
</evidence>
<dbReference type="Pfam" id="PF00331">
    <property type="entry name" value="Glyco_hydro_10"/>
    <property type="match status" value="1"/>
</dbReference>
<dbReference type="Gene3D" id="3.20.20.80">
    <property type="entry name" value="Glycosidases"/>
    <property type="match status" value="1"/>
</dbReference>
<dbReference type="GO" id="GO:0031176">
    <property type="term" value="F:endo-1,4-beta-xylanase activity"/>
    <property type="evidence" value="ECO:0007669"/>
    <property type="project" value="UniProtKB-EC"/>
</dbReference>
<dbReference type="InterPro" id="IPR044846">
    <property type="entry name" value="GH10"/>
</dbReference>
<evidence type="ECO:0000256" key="3">
    <source>
        <dbReference type="ARBA" id="ARBA00012590"/>
    </source>
</evidence>